<name>K0S4U8_THAOC</name>
<proteinExistence type="predicted"/>
<gene>
    <name evidence="2" type="ORF">THAOC_19852</name>
</gene>
<dbReference type="AlphaFoldDB" id="K0S4U8"/>
<evidence type="ECO:0000313" key="2">
    <source>
        <dbReference type="EMBL" id="EJK59874.1"/>
    </source>
</evidence>
<protein>
    <submittedName>
        <fullName evidence="2">Uncharacterized protein</fullName>
    </submittedName>
</protein>
<reference evidence="2 3" key="1">
    <citation type="journal article" date="2012" name="Genome Biol.">
        <title>Genome and low-iron response of an oceanic diatom adapted to chronic iron limitation.</title>
        <authorList>
            <person name="Lommer M."/>
            <person name="Specht M."/>
            <person name="Roy A.S."/>
            <person name="Kraemer L."/>
            <person name="Andreson R."/>
            <person name="Gutowska M.A."/>
            <person name="Wolf J."/>
            <person name="Bergner S.V."/>
            <person name="Schilhabel M.B."/>
            <person name="Klostermeier U.C."/>
            <person name="Beiko R.G."/>
            <person name="Rosenstiel P."/>
            <person name="Hippler M."/>
            <person name="Laroche J."/>
        </authorList>
    </citation>
    <scope>NUCLEOTIDE SEQUENCE [LARGE SCALE GENOMIC DNA]</scope>
    <source>
        <strain evidence="2 3">CCMP1005</strain>
    </source>
</reference>
<dbReference type="EMBL" id="AGNL01022105">
    <property type="protein sequence ID" value="EJK59874.1"/>
    <property type="molecule type" value="Genomic_DNA"/>
</dbReference>
<feature type="region of interest" description="Disordered" evidence="1">
    <location>
        <begin position="20"/>
        <end position="41"/>
    </location>
</feature>
<dbReference type="Proteomes" id="UP000266841">
    <property type="component" value="Unassembled WGS sequence"/>
</dbReference>
<feature type="non-terminal residue" evidence="2">
    <location>
        <position position="1"/>
    </location>
</feature>
<comment type="caution">
    <text evidence="2">The sequence shown here is derived from an EMBL/GenBank/DDBJ whole genome shotgun (WGS) entry which is preliminary data.</text>
</comment>
<evidence type="ECO:0000256" key="1">
    <source>
        <dbReference type="SAM" id="MobiDB-lite"/>
    </source>
</evidence>
<organism evidence="2 3">
    <name type="scientific">Thalassiosira oceanica</name>
    <name type="common">Marine diatom</name>
    <dbReference type="NCBI Taxonomy" id="159749"/>
    <lineage>
        <taxon>Eukaryota</taxon>
        <taxon>Sar</taxon>
        <taxon>Stramenopiles</taxon>
        <taxon>Ochrophyta</taxon>
        <taxon>Bacillariophyta</taxon>
        <taxon>Coscinodiscophyceae</taxon>
        <taxon>Thalassiosirophycidae</taxon>
        <taxon>Thalassiosirales</taxon>
        <taxon>Thalassiosiraceae</taxon>
        <taxon>Thalassiosira</taxon>
    </lineage>
</organism>
<evidence type="ECO:0000313" key="3">
    <source>
        <dbReference type="Proteomes" id="UP000266841"/>
    </source>
</evidence>
<sequence length="158" mass="16887">TVGECSVFCVLEFPGASTRTSNREEHARSLAPSQAGSRPTGFCSTIELHDIVRNGEDDVPAAAPEMAYVQRSGAKEESNQTPASPSPSICQECTCEAAIQQACAPPSRAIKGKAAEPEGTLPSVEAPFQKASRPGRELRRCSQFAGLAERRQACCRYE</sequence>
<keyword evidence="3" id="KW-1185">Reference proteome</keyword>
<accession>K0S4U8</accession>